<dbReference type="Proteomes" id="UP000185984">
    <property type="component" value="Unassembled WGS sequence"/>
</dbReference>
<dbReference type="GO" id="GO:0008610">
    <property type="term" value="P:lipid biosynthetic process"/>
    <property type="evidence" value="ECO:0007669"/>
    <property type="project" value="TreeGrafter"/>
</dbReference>
<proteinExistence type="inferred from homology"/>
<gene>
    <name evidence="3" type="ORF">NIES1031_04070</name>
</gene>
<dbReference type="Pfam" id="PF00975">
    <property type="entry name" value="Thioesterase"/>
    <property type="match status" value="1"/>
</dbReference>
<dbReference type="RefSeq" id="WP_073548223.1">
    <property type="nucleotide sequence ID" value="NZ_CAWMVK010000023.1"/>
</dbReference>
<comment type="caution">
    <text evidence="3">The sequence shown here is derived from an EMBL/GenBank/DDBJ whole genome shotgun (WGS) entry which is preliminary data.</text>
</comment>
<dbReference type="PANTHER" id="PTHR11487">
    <property type="entry name" value="THIOESTERASE"/>
    <property type="match status" value="1"/>
</dbReference>
<dbReference type="OrthoDB" id="2213423at2"/>
<evidence type="ECO:0000256" key="1">
    <source>
        <dbReference type="ARBA" id="ARBA00007169"/>
    </source>
</evidence>
<feature type="domain" description="Thioesterase" evidence="2">
    <location>
        <begin position="17"/>
        <end position="240"/>
    </location>
</feature>
<sequence>MANFVTYLSSNPLADVRLFCFPYAGGGTLSFRSWGKNLPVLEVCAIELPGRGRLMTIPPFTQLEPLVEAIATNILPHLNKPFAFFGHSMGAIVSFELTRILRKNYGIEPLHLFVSGRRAPQTSSEASFIHTLPEPEFLIKLRHLNGTPEAILANAELMELLSPILRADFAAVETYVYTEESPLNCSITAFGGLQDPEVNFTELEAWQQQTIAAFSVEMFPGDHFFLHSAEDLLLHSIEKSLQIGNGERGNGKA</sequence>
<evidence type="ECO:0000313" key="4">
    <source>
        <dbReference type="Proteomes" id="UP000185984"/>
    </source>
</evidence>
<dbReference type="STRING" id="247279.NIES1031_04070"/>
<accession>A0A1U7HXS4</accession>
<protein>
    <submittedName>
        <fullName evidence="3">Putative thioesterase</fullName>
    </submittedName>
</protein>
<dbReference type="PANTHER" id="PTHR11487:SF0">
    <property type="entry name" value="S-ACYL FATTY ACID SYNTHASE THIOESTERASE, MEDIUM CHAIN"/>
    <property type="match status" value="1"/>
</dbReference>
<dbReference type="Gene3D" id="3.40.50.1820">
    <property type="entry name" value="alpha/beta hydrolase"/>
    <property type="match status" value="1"/>
</dbReference>
<name>A0A1U7HXS4_9CHRO</name>
<dbReference type="InterPro" id="IPR001031">
    <property type="entry name" value="Thioesterase"/>
</dbReference>
<organism evidence="3 4">
    <name type="scientific">Chroogloeocystis siderophila 5.2 s.c.1</name>
    <dbReference type="NCBI Taxonomy" id="247279"/>
    <lineage>
        <taxon>Bacteria</taxon>
        <taxon>Bacillati</taxon>
        <taxon>Cyanobacteriota</taxon>
        <taxon>Cyanophyceae</taxon>
        <taxon>Oscillatoriophycideae</taxon>
        <taxon>Chroococcales</taxon>
        <taxon>Chroococcaceae</taxon>
        <taxon>Chroogloeocystis</taxon>
    </lineage>
</organism>
<dbReference type="EMBL" id="MRCC01000003">
    <property type="protein sequence ID" value="OKH28423.1"/>
    <property type="molecule type" value="Genomic_DNA"/>
</dbReference>
<evidence type="ECO:0000313" key="3">
    <source>
        <dbReference type="EMBL" id="OKH28423.1"/>
    </source>
</evidence>
<dbReference type="InterPro" id="IPR012223">
    <property type="entry name" value="TEII"/>
</dbReference>
<dbReference type="AlphaFoldDB" id="A0A1U7HXS4"/>
<comment type="similarity">
    <text evidence="1">Belongs to the thioesterase family.</text>
</comment>
<dbReference type="InterPro" id="IPR029058">
    <property type="entry name" value="AB_hydrolase_fold"/>
</dbReference>
<dbReference type="SUPFAM" id="SSF53474">
    <property type="entry name" value="alpha/beta-Hydrolases"/>
    <property type="match status" value="1"/>
</dbReference>
<evidence type="ECO:0000259" key="2">
    <source>
        <dbReference type="Pfam" id="PF00975"/>
    </source>
</evidence>
<keyword evidence="4" id="KW-1185">Reference proteome</keyword>
<reference evidence="3 4" key="1">
    <citation type="submission" date="2016-11" db="EMBL/GenBank/DDBJ databases">
        <title>Draft Genome Sequences of Nine Cyanobacterial Strains from Diverse Habitats.</title>
        <authorList>
            <person name="Zhu T."/>
            <person name="Hou S."/>
            <person name="Lu X."/>
            <person name="Hess W.R."/>
        </authorList>
    </citation>
    <scope>NUCLEOTIDE SEQUENCE [LARGE SCALE GENOMIC DNA]</scope>
    <source>
        <strain evidence="3 4">5.2 s.c.1</strain>
    </source>
</reference>